<comment type="caution">
    <text evidence="10">The sequence shown here is derived from an EMBL/GenBank/DDBJ whole genome shotgun (WGS) entry which is preliminary data.</text>
</comment>
<gene>
    <name evidence="10" type="ORF">HYC85_024288</name>
</gene>
<dbReference type="InterPro" id="IPR001206">
    <property type="entry name" value="Diacylglycerol_kinase_cat_dom"/>
</dbReference>
<dbReference type="GO" id="GO:0005524">
    <property type="term" value="F:ATP binding"/>
    <property type="evidence" value="ECO:0007669"/>
    <property type="project" value="UniProtKB-KW"/>
</dbReference>
<proteinExistence type="inferred from homology"/>
<dbReference type="Proteomes" id="UP000593564">
    <property type="component" value="Unassembled WGS sequence"/>
</dbReference>
<evidence type="ECO:0000256" key="8">
    <source>
        <dbReference type="ARBA" id="ARBA00023016"/>
    </source>
</evidence>
<dbReference type="GO" id="GO:0007200">
    <property type="term" value="P:phospholipase C-activating G protein-coupled receptor signaling pathway"/>
    <property type="evidence" value="ECO:0007669"/>
    <property type="project" value="InterPro"/>
</dbReference>
<sequence>MLGFLITQREIEVDPSKIKAILEMSPPRTENSQWMHHACIGLHKRLAPILPVLHCALSGSNEIGSPTPTHKPVSTEKSYGPHEFLQYGLGCLEMLADIGDSCAKETREKLRVVVTGGNGMVGWVLGSLGELHKQGREPVSPTAIIPLGTGNDLSRSFGWGGSFPFNWKSAVKRTLDRASTGSICCLDRIPLSVLPFDVGFYIAAHKGPYIQYCYNPFERKDVVHSKSVLFENGNHIKYTFQNLKELKIEGELPEKVSCYEGMFYNYFSIGMDARIAYGFHHLRNEKPYLAQGPFANKGQNRECLVRHPHTPPAVARGHRLLIYSSYGCKQGWFFTPCISAPSLRLLHWRITKRIQDWPLGWYVHHQRRDIHLCCYTEWRWGGTLIPHLHPVRNMGVLHL</sequence>
<evidence type="ECO:0000313" key="10">
    <source>
        <dbReference type="EMBL" id="KAF5936782.1"/>
    </source>
</evidence>
<dbReference type="InterPro" id="IPR017438">
    <property type="entry name" value="ATP-NAD_kinase_N"/>
</dbReference>
<evidence type="ECO:0000256" key="2">
    <source>
        <dbReference type="ARBA" id="ARBA00011245"/>
    </source>
</evidence>
<keyword evidence="11" id="KW-1185">Reference proteome</keyword>
<evidence type="ECO:0000256" key="6">
    <source>
        <dbReference type="ARBA" id="ARBA00022777"/>
    </source>
</evidence>
<evidence type="ECO:0000259" key="9">
    <source>
        <dbReference type="PROSITE" id="PS50146"/>
    </source>
</evidence>
<dbReference type="InterPro" id="IPR016064">
    <property type="entry name" value="NAD/diacylglycerol_kinase_sf"/>
</dbReference>
<keyword evidence="4" id="KW-0808">Transferase</keyword>
<dbReference type="InterPro" id="IPR037607">
    <property type="entry name" value="DGK"/>
</dbReference>
<dbReference type="GO" id="GO:0004143">
    <property type="term" value="F:ATP-dependent diacylglycerol kinase activity"/>
    <property type="evidence" value="ECO:0007669"/>
    <property type="project" value="UniProtKB-EC"/>
</dbReference>
<dbReference type="SUPFAM" id="SSF111331">
    <property type="entry name" value="NAD kinase/diacylglycerol kinase-like"/>
    <property type="match status" value="1"/>
</dbReference>
<evidence type="ECO:0000313" key="11">
    <source>
        <dbReference type="Proteomes" id="UP000593564"/>
    </source>
</evidence>
<dbReference type="GO" id="GO:0016020">
    <property type="term" value="C:membrane"/>
    <property type="evidence" value="ECO:0007669"/>
    <property type="project" value="TreeGrafter"/>
</dbReference>
<reference evidence="10 11" key="2">
    <citation type="submission" date="2020-07" db="EMBL/GenBank/DDBJ databases">
        <title>Genome assembly of wild tea tree DASZ reveals pedigree and selection history of tea varieties.</title>
        <authorList>
            <person name="Zhang W."/>
        </authorList>
    </citation>
    <scope>NUCLEOTIDE SEQUENCE [LARGE SCALE GENOMIC DNA]</scope>
    <source>
        <strain evidence="11">cv. G240</strain>
        <tissue evidence="10">Leaf</tissue>
    </source>
</reference>
<dbReference type="Gene3D" id="3.40.50.10330">
    <property type="entry name" value="Probable inorganic polyphosphate/atp-NAD kinase, domain 1"/>
    <property type="match status" value="1"/>
</dbReference>
<comment type="subunit">
    <text evidence="2">Monomer.</text>
</comment>
<name>A0A7J7G7P0_CAMSI</name>
<dbReference type="Pfam" id="PF00609">
    <property type="entry name" value="DAGK_acc"/>
    <property type="match status" value="1"/>
</dbReference>
<dbReference type="PANTHER" id="PTHR11255:SF80">
    <property type="entry name" value="EYE-SPECIFIC DIACYLGLYCEROL KINASE"/>
    <property type="match status" value="1"/>
</dbReference>
<keyword evidence="6" id="KW-0418">Kinase</keyword>
<dbReference type="AlphaFoldDB" id="A0A7J7G7P0"/>
<comment type="similarity">
    <text evidence="1">Belongs to the eukaryotic diacylglycerol kinase family.</text>
</comment>
<evidence type="ECO:0000256" key="7">
    <source>
        <dbReference type="ARBA" id="ARBA00022840"/>
    </source>
</evidence>
<accession>A0A7J7G7P0</accession>
<keyword evidence="7" id="KW-0067">ATP-binding</keyword>
<feature type="domain" description="DAGKc" evidence="9">
    <location>
        <begin position="92"/>
        <end position="195"/>
    </location>
</feature>
<dbReference type="InterPro" id="IPR000756">
    <property type="entry name" value="Diacylglycerol_kin_accessory"/>
</dbReference>
<keyword evidence="8" id="KW-0346">Stress response</keyword>
<evidence type="ECO:0000256" key="3">
    <source>
        <dbReference type="ARBA" id="ARBA00012133"/>
    </source>
</evidence>
<organism evidence="10 11">
    <name type="scientific">Camellia sinensis</name>
    <name type="common">Tea plant</name>
    <name type="synonym">Thea sinensis</name>
    <dbReference type="NCBI Taxonomy" id="4442"/>
    <lineage>
        <taxon>Eukaryota</taxon>
        <taxon>Viridiplantae</taxon>
        <taxon>Streptophyta</taxon>
        <taxon>Embryophyta</taxon>
        <taxon>Tracheophyta</taxon>
        <taxon>Spermatophyta</taxon>
        <taxon>Magnoliopsida</taxon>
        <taxon>eudicotyledons</taxon>
        <taxon>Gunneridae</taxon>
        <taxon>Pentapetalae</taxon>
        <taxon>asterids</taxon>
        <taxon>Ericales</taxon>
        <taxon>Theaceae</taxon>
        <taxon>Camellia</taxon>
    </lineage>
</organism>
<dbReference type="SMART" id="SM00046">
    <property type="entry name" value="DAGKc"/>
    <property type="match status" value="1"/>
</dbReference>
<dbReference type="EMBL" id="JACBKZ010000012">
    <property type="protein sequence ID" value="KAF5936782.1"/>
    <property type="molecule type" value="Genomic_DNA"/>
</dbReference>
<protein>
    <recommendedName>
        <fullName evidence="3">diacylglycerol kinase (ATP)</fullName>
        <ecNumber evidence="3">2.7.1.107</ecNumber>
    </recommendedName>
</protein>
<dbReference type="PANTHER" id="PTHR11255">
    <property type="entry name" value="DIACYLGLYCEROL KINASE"/>
    <property type="match status" value="1"/>
</dbReference>
<dbReference type="PROSITE" id="PS50146">
    <property type="entry name" value="DAGK"/>
    <property type="match status" value="1"/>
</dbReference>
<evidence type="ECO:0000256" key="1">
    <source>
        <dbReference type="ARBA" id="ARBA00009280"/>
    </source>
</evidence>
<evidence type="ECO:0000256" key="5">
    <source>
        <dbReference type="ARBA" id="ARBA00022741"/>
    </source>
</evidence>
<evidence type="ECO:0000256" key="4">
    <source>
        <dbReference type="ARBA" id="ARBA00022679"/>
    </source>
</evidence>
<keyword evidence="5" id="KW-0547">Nucleotide-binding</keyword>
<dbReference type="EC" id="2.7.1.107" evidence="3"/>
<reference evidence="11" key="1">
    <citation type="journal article" date="2020" name="Nat. Commun.">
        <title>Genome assembly of wild tea tree DASZ reveals pedigree and selection history of tea varieties.</title>
        <authorList>
            <person name="Zhang W."/>
            <person name="Zhang Y."/>
            <person name="Qiu H."/>
            <person name="Guo Y."/>
            <person name="Wan H."/>
            <person name="Zhang X."/>
            <person name="Scossa F."/>
            <person name="Alseekh S."/>
            <person name="Zhang Q."/>
            <person name="Wang P."/>
            <person name="Xu L."/>
            <person name="Schmidt M.H."/>
            <person name="Jia X."/>
            <person name="Li D."/>
            <person name="Zhu A."/>
            <person name="Guo F."/>
            <person name="Chen W."/>
            <person name="Ni D."/>
            <person name="Usadel B."/>
            <person name="Fernie A.R."/>
            <person name="Wen W."/>
        </authorList>
    </citation>
    <scope>NUCLEOTIDE SEQUENCE [LARGE SCALE GENOMIC DNA]</scope>
    <source>
        <strain evidence="11">cv. G240</strain>
    </source>
</reference>
<dbReference type="Pfam" id="PF00781">
    <property type="entry name" value="DAGK_cat"/>
    <property type="match status" value="1"/>
</dbReference>